<dbReference type="OrthoDB" id="411615at2759"/>
<dbReference type="AlphaFoldDB" id="A0A371GUX4"/>
<name>A0A371GUX4_MUCPR</name>
<reference evidence="2" key="1">
    <citation type="submission" date="2018-05" db="EMBL/GenBank/DDBJ databases">
        <title>Draft genome of Mucuna pruriens seed.</title>
        <authorList>
            <person name="Nnadi N.E."/>
            <person name="Vos R."/>
            <person name="Hasami M.H."/>
            <person name="Devisetty U.K."/>
            <person name="Aguiy J.C."/>
        </authorList>
    </citation>
    <scope>NUCLEOTIDE SEQUENCE [LARGE SCALE GENOMIC DNA]</scope>
    <source>
        <strain evidence="2">JCA_2017</strain>
    </source>
</reference>
<protein>
    <submittedName>
        <fullName evidence="2">Copia protein</fullName>
    </submittedName>
</protein>
<gene>
    <name evidence="2" type="primary">GIP</name>
    <name evidence="2" type="ORF">CR513_23286</name>
</gene>
<dbReference type="Proteomes" id="UP000257109">
    <property type="component" value="Unassembled WGS sequence"/>
</dbReference>
<sequence length="92" mass="10929">MHNSNSQQWIDVMKNEMKSMQDNDGNIERYKTRLAPKDFIQMEDINYKETFSLVSSKDSFRTIMTLVTHFDLELYQMDIKIVLLNGDFVLDD</sequence>
<accession>A0A371GUX4</accession>
<dbReference type="EMBL" id="QJKJ01004391">
    <property type="protein sequence ID" value="RDX94348.1"/>
    <property type="molecule type" value="Genomic_DNA"/>
</dbReference>
<organism evidence="2 3">
    <name type="scientific">Mucuna pruriens</name>
    <name type="common">Velvet bean</name>
    <name type="synonym">Dolichos pruriens</name>
    <dbReference type="NCBI Taxonomy" id="157652"/>
    <lineage>
        <taxon>Eukaryota</taxon>
        <taxon>Viridiplantae</taxon>
        <taxon>Streptophyta</taxon>
        <taxon>Embryophyta</taxon>
        <taxon>Tracheophyta</taxon>
        <taxon>Spermatophyta</taxon>
        <taxon>Magnoliopsida</taxon>
        <taxon>eudicotyledons</taxon>
        <taxon>Gunneridae</taxon>
        <taxon>Pentapetalae</taxon>
        <taxon>rosids</taxon>
        <taxon>fabids</taxon>
        <taxon>Fabales</taxon>
        <taxon>Fabaceae</taxon>
        <taxon>Papilionoideae</taxon>
        <taxon>50 kb inversion clade</taxon>
        <taxon>NPAAA clade</taxon>
        <taxon>indigoferoid/millettioid clade</taxon>
        <taxon>Phaseoleae</taxon>
        <taxon>Mucuna</taxon>
    </lineage>
</organism>
<comment type="caution">
    <text evidence="2">The sequence shown here is derived from an EMBL/GenBank/DDBJ whole genome shotgun (WGS) entry which is preliminary data.</text>
</comment>
<feature type="domain" description="Reverse transcriptase Ty1/copia-type" evidence="1">
    <location>
        <begin position="21"/>
        <end position="88"/>
    </location>
</feature>
<evidence type="ECO:0000259" key="1">
    <source>
        <dbReference type="Pfam" id="PF07727"/>
    </source>
</evidence>
<keyword evidence="3" id="KW-1185">Reference proteome</keyword>
<dbReference type="InterPro" id="IPR013103">
    <property type="entry name" value="RVT_2"/>
</dbReference>
<evidence type="ECO:0000313" key="3">
    <source>
        <dbReference type="Proteomes" id="UP000257109"/>
    </source>
</evidence>
<evidence type="ECO:0000313" key="2">
    <source>
        <dbReference type="EMBL" id="RDX94348.1"/>
    </source>
</evidence>
<dbReference type="Pfam" id="PF07727">
    <property type="entry name" value="RVT_2"/>
    <property type="match status" value="1"/>
</dbReference>
<feature type="non-terminal residue" evidence="2">
    <location>
        <position position="1"/>
    </location>
</feature>
<proteinExistence type="predicted"/>